<comment type="catalytic activity">
    <reaction evidence="10 12">
        <text>5-[(5-phospho-1-deoxy-D-ribulos-1-ylimino)methylamino]-1-(5-phospho-beta-D-ribosyl)imidazole-4-carboxamide + L-glutamine = D-erythro-1-(imidazol-4-yl)glycerol 3-phosphate + 5-amino-1-(5-phospho-beta-D-ribosyl)imidazole-4-carboxamide + L-glutamate + H(+)</text>
        <dbReference type="Rhea" id="RHEA:24793"/>
        <dbReference type="ChEBI" id="CHEBI:15378"/>
        <dbReference type="ChEBI" id="CHEBI:29985"/>
        <dbReference type="ChEBI" id="CHEBI:58278"/>
        <dbReference type="ChEBI" id="CHEBI:58359"/>
        <dbReference type="ChEBI" id="CHEBI:58475"/>
        <dbReference type="ChEBI" id="CHEBI:58525"/>
        <dbReference type="EC" id="4.3.2.10"/>
    </reaction>
</comment>
<gene>
    <name evidence="12 15" type="primary">hisH</name>
    <name evidence="15" type="ORF">EXM22_03030</name>
</gene>
<evidence type="ECO:0000256" key="9">
    <source>
        <dbReference type="ARBA" id="ARBA00023239"/>
    </source>
</evidence>
<dbReference type="Pfam" id="PF00117">
    <property type="entry name" value="GATase"/>
    <property type="match status" value="1"/>
</dbReference>
<evidence type="ECO:0000256" key="5">
    <source>
        <dbReference type="ARBA" id="ARBA00022605"/>
    </source>
</evidence>
<evidence type="ECO:0000256" key="11">
    <source>
        <dbReference type="ARBA" id="ARBA00049534"/>
    </source>
</evidence>
<evidence type="ECO:0000256" key="3">
    <source>
        <dbReference type="ARBA" id="ARBA00011152"/>
    </source>
</evidence>
<dbReference type="InterPro" id="IPR010139">
    <property type="entry name" value="Imidazole-glycPsynth_HisH"/>
</dbReference>
<name>A0A5C1QI88_9SPIO</name>
<dbReference type="PROSITE" id="PS51274">
    <property type="entry name" value="GATASE_COBBQ"/>
    <property type="match status" value="1"/>
</dbReference>
<comment type="pathway">
    <text evidence="2 12">Amino-acid biosynthesis; L-histidine biosynthesis; L-histidine from 5-phospho-alpha-D-ribose 1-diphosphate: step 5/9.</text>
</comment>
<evidence type="ECO:0000313" key="15">
    <source>
        <dbReference type="EMBL" id="QEN07008.1"/>
    </source>
</evidence>
<dbReference type="EMBL" id="CP036150">
    <property type="protein sequence ID" value="QEN07008.1"/>
    <property type="molecule type" value="Genomic_DNA"/>
</dbReference>
<evidence type="ECO:0000256" key="8">
    <source>
        <dbReference type="ARBA" id="ARBA00023102"/>
    </source>
</evidence>
<keyword evidence="7 12" id="KW-0315">Glutamine amidotransferase</keyword>
<dbReference type="PROSITE" id="PS51273">
    <property type="entry name" value="GATASE_TYPE_1"/>
    <property type="match status" value="1"/>
</dbReference>
<dbReference type="EC" id="3.5.1.2" evidence="12"/>
<comment type="catalytic activity">
    <reaction evidence="11 12">
        <text>L-glutamine + H2O = L-glutamate + NH4(+)</text>
        <dbReference type="Rhea" id="RHEA:15889"/>
        <dbReference type="ChEBI" id="CHEBI:15377"/>
        <dbReference type="ChEBI" id="CHEBI:28938"/>
        <dbReference type="ChEBI" id="CHEBI:29985"/>
        <dbReference type="ChEBI" id="CHEBI:58359"/>
        <dbReference type="EC" id="3.5.1.2"/>
    </reaction>
</comment>
<dbReference type="OrthoDB" id="9807137at2"/>
<feature type="active site" evidence="12 13">
    <location>
        <position position="181"/>
    </location>
</feature>
<evidence type="ECO:0000313" key="16">
    <source>
        <dbReference type="Proteomes" id="UP000324209"/>
    </source>
</evidence>
<sequence length="199" mass="21772">MIAVVDYEAGNLKSVETALEHLGADFIISSDPLVLAEADKMIFPGVGEAAQAMAVLTKSGLDRVIKDFAATGKPLLGICLGSQILFDHSEESDTDCLGILPGRVRRFSSKMGLKIPHMGWNTLTHSEHPLFKTLPQDKSFYFVHSYYVEPQDEADIIGSSDYGHSFTAAVSRGNVMATQFHPEKSGEWGLLILKNFINL</sequence>
<evidence type="ECO:0000256" key="6">
    <source>
        <dbReference type="ARBA" id="ARBA00022801"/>
    </source>
</evidence>
<dbReference type="Proteomes" id="UP000324209">
    <property type="component" value="Chromosome"/>
</dbReference>
<evidence type="ECO:0000259" key="14">
    <source>
        <dbReference type="Pfam" id="PF00117"/>
    </source>
</evidence>
<dbReference type="KEGG" id="ock:EXM22_03030"/>
<evidence type="ECO:0000256" key="1">
    <source>
        <dbReference type="ARBA" id="ARBA00004496"/>
    </source>
</evidence>
<dbReference type="HAMAP" id="MF_00278">
    <property type="entry name" value="HisH"/>
    <property type="match status" value="1"/>
</dbReference>
<dbReference type="SUPFAM" id="SSF52317">
    <property type="entry name" value="Class I glutamine amidotransferase-like"/>
    <property type="match status" value="1"/>
</dbReference>
<keyword evidence="9 12" id="KW-0456">Lyase</keyword>
<dbReference type="PANTHER" id="PTHR42701:SF1">
    <property type="entry name" value="IMIDAZOLE GLYCEROL PHOSPHATE SYNTHASE SUBUNIT HISH"/>
    <property type="match status" value="1"/>
</dbReference>
<evidence type="ECO:0000256" key="2">
    <source>
        <dbReference type="ARBA" id="ARBA00005091"/>
    </source>
</evidence>
<feature type="active site" description="Nucleophile" evidence="12 13">
    <location>
        <position position="79"/>
    </location>
</feature>
<evidence type="ECO:0000256" key="10">
    <source>
        <dbReference type="ARBA" id="ARBA00047838"/>
    </source>
</evidence>
<keyword evidence="6 12" id="KW-0378">Hydrolase</keyword>
<dbReference type="UniPathway" id="UPA00031">
    <property type="reaction ID" value="UER00010"/>
</dbReference>
<protein>
    <recommendedName>
        <fullName evidence="12">Imidazole glycerol phosphate synthase subunit HisH</fullName>
        <ecNumber evidence="12">4.3.2.10</ecNumber>
    </recommendedName>
    <alternativeName>
        <fullName evidence="12">IGP synthase glutaminase subunit</fullName>
        <ecNumber evidence="12">3.5.1.2</ecNumber>
    </alternativeName>
    <alternativeName>
        <fullName evidence="12">IGP synthase subunit HisH</fullName>
    </alternativeName>
    <alternativeName>
        <fullName evidence="12">ImGP synthase subunit HisH</fullName>
        <shortName evidence="12">IGPS subunit HisH</shortName>
    </alternativeName>
</protein>
<keyword evidence="5 12" id="KW-0028">Amino-acid biosynthesis</keyword>
<feature type="active site" evidence="12 13">
    <location>
        <position position="183"/>
    </location>
</feature>
<dbReference type="GO" id="GO:0000107">
    <property type="term" value="F:imidazoleglycerol-phosphate synthase activity"/>
    <property type="evidence" value="ECO:0007669"/>
    <property type="project" value="UniProtKB-UniRule"/>
</dbReference>
<dbReference type="Gene3D" id="3.40.50.880">
    <property type="match status" value="1"/>
</dbReference>
<dbReference type="GO" id="GO:0000105">
    <property type="term" value="P:L-histidine biosynthetic process"/>
    <property type="evidence" value="ECO:0007669"/>
    <property type="project" value="UniProtKB-UniRule"/>
</dbReference>
<proteinExistence type="inferred from homology"/>
<dbReference type="RefSeq" id="WP_149485090.1">
    <property type="nucleotide sequence ID" value="NZ_CP036150.1"/>
</dbReference>
<dbReference type="PIRSF" id="PIRSF000495">
    <property type="entry name" value="Amidotransf_hisH"/>
    <property type="match status" value="1"/>
</dbReference>
<evidence type="ECO:0000256" key="7">
    <source>
        <dbReference type="ARBA" id="ARBA00022962"/>
    </source>
</evidence>
<dbReference type="GO" id="GO:0005737">
    <property type="term" value="C:cytoplasm"/>
    <property type="evidence" value="ECO:0007669"/>
    <property type="project" value="UniProtKB-SubCell"/>
</dbReference>
<accession>A0A5C1QI88</accession>
<organism evidence="15 16">
    <name type="scientific">Oceanispirochaeta crateris</name>
    <dbReference type="NCBI Taxonomy" id="2518645"/>
    <lineage>
        <taxon>Bacteria</taxon>
        <taxon>Pseudomonadati</taxon>
        <taxon>Spirochaetota</taxon>
        <taxon>Spirochaetia</taxon>
        <taxon>Spirochaetales</taxon>
        <taxon>Spirochaetaceae</taxon>
        <taxon>Oceanispirochaeta</taxon>
    </lineage>
</organism>
<comment type="subunit">
    <text evidence="3 12">Heterodimer of HisH and HisF.</text>
</comment>
<evidence type="ECO:0000256" key="4">
    <source>
        <dbReference type="ARBA" id="ARBA00022490"/>
    </source>
</evidence>
<dbReference type="AlphaFoldDB" id="A0A5C1QI88"/>
<evidence type="ECO:0000256" key="13">
    <source>
        <dbReference type="PIRSR" id="PIRSR000495-1"/>
    </source>
</evidence>
<comment type="subcellular location">
    <subcellularLocation>
        <location evidence="1 12">Cytoplasm</location>
    </subcellularLocation>
</comment>
<evidence type="ECO:0000256" key="12">
    <source>
        <dbReference type="HAMAP-Rule" id="MF_00278"/>
    </source>
</evidence>
<comment type="function">
    <text evidence="12">IGPS catalyzes the conversion of PRFAR and glutamine to IGP, AICAR and glutamate. The HisH subunit catalyzes the hydrolysis of glutamine to glutamate and ammonia as part of the synthesis of IGP and AICAR. The resulting ammonia molecule is channeled to the active site of HisF.</text>
</comment>
<dbReference type="GO" id="GO:0016829">
    <property type="term" value="F:lyase activity"/>
    <property type="evidence" value="ECO:0007669"/>
    <property type="project" value="UniProtKB-KW"/>
</dbReference>
<keyword evidence="8 12" id="KW-0368">Histidine biosynthesis</keyword>
<dbReference type="InterPro" id="IPR017926">
    <property type="entry name" value="GATASE"/>
</dbReference>
<dbReference type="EC" id="4.3.2.10" evidence="12"/>
<dbReference type="GO" id="GO:0004359">
    <property type="term" value="F:glutaminase activity"/>
    <property type="evidence" value="ECO:0007669"/>
    <property type="project" value="UniProtKB-EC"/>
</dbReference>
<dbReference type="PANTHER" id="PTHR42701">
    <property type="entry name" value="IMIDAZOLE GLYCEROL PHOSPHATE SYNTHASE SUBUNIT HISH"/>
    <property type="match status" value="1"/>
</dbReference>
<dbReference type="NCBIfam" id="TIGR01855">
    <property type="entry name" value="IMP_synth_hisH"/>
    <property type="match status" value="1"/>
</dbReference>
<dbReference type="InterPro" id="IPR029062">
    <property type="entry name" value="Class_I_gatase-like"/>
</dbReference>
<reference evidence="15 16" key="1">
    <citation type="submission" date="2019-02" db="EMBL/GenBank/DDBJ databases">
        <title>Complete Genome Sequence and Methylome Analysis of free living Spirochaetas.</title>
        <authorList>
            <person name="Fomenkov A."/>
            <person name="Dubinina G."/>
            <person name="Leshcheva N."/>
            <person name="Mikheeva N."/>
            <person name="Grabovich M."/>
            <person name="Vincze T."/>
            <person name="Roberts R.J."/>
        </authorList>
    </citation>
    <scope>NUCLEOTIDE SEQUENCE [LARGE SCALE GENOMIC DNA]</scope>
    <source>
        <strain evidence="15 16">K2</strain>
    </source>
</reference>
<feature type="domain" description="Glutamine amidotransferase" evidence="14">
    <location>
        <begin position="4"/>
        <end position="196"/>
    </location>
</feature>
<dbReference type="CDD" id="cd01748">
    <property type="entry name" value="GATase1_IGP_Synthase"/>
    <property type="match status" value="1"/>
</dbReference>
<keyword evidence="16" id="KW-1185">Reference proteome</keyword>
<keyword evidence="4 12" id="KW-0963">Cytoplasm</keyword>
<dbReference type="FunFam" id="3.40.50.880:FF:000009">
    <property type="entry name" value="Imidazole glycerol phosphate synthase subunit HisH"/>
    <property type="match status" value="1"/>
</dbReference>